<dbReference type="InterPro" id="IPR011990">
    <property type="entry name" value="TPR-like_helical_dom_sf"/>
</dbReference>
<accession>A0A285KRN1</accession>
<evidence type="ECO:0000313" key="2">
    <source>
        <dbReference type="Proteomes" id="UP000219565"/>
    </source>
</evidence>
<organism evidence="1 2">
    <name type="scientific">Nocardia amikacinitolerans</name>
    <dbReference type="NCBI Taxonomy" id="756689"/>
    <lineage>
        <taxon>Bacteria</taxon>
        <taxon>Bacillati</taxon>
        <taxon>Actinomycetota</taxon>
        <taxon>Actinomycetes</taxon>
        <taxon>Mycobacteriales</taxon>
        <taxon>Nocardiaceae</taxon>
        <taxon>Nocardia</taxon>
    </lineage>
</organism>
<reference evidence="1 2" key="1">
    <citation type="submission" date="2017-09" db="EMBL/GenBank/DDBJ databases">
        <authorList>
            <person name="Ehlers B."/>
            <person name="Leendertz F.H."/>
        </authorList>
    </citation>
    <scope>NUCLEOTIDE SEQUENCE [LARGE SCALE GENOMIC DNA]</scope>
    <source>
        <strain evidence="1 2">DSM 45537</strain>
    </source>
</reference>
<dbReference type="AlphaFoldDB" id="A0A285KRN1"/>
<protein>
    <submittedName>
        <fullName evidence="1">Uncharacterized protein</fullName>
    </submittedName>
</protein>
<dbReference type="Proteomes" id="UP000219565">
    <property type="component" value="Unassembled WGS sequence"/>
</dbReference>
<dbReference type="SUPFAM" id="SSF48452">
    <property type="entry name" value="TPR-like"/>
    <property type="match status" value="1"/>
</dbReference>
<keyword evidence="2" id="KW-1185">Reference proteome</keyword>
<dbReference type="Gene3D" id="1.25.40.10">
    <property type="entry name" value="Tetratricopeptide repeat domain"/>
    <property type="match status" value="1"/>
</dbReference>
<sequence>MGEGASESPRREKGVGAELTAILARVHKLSRSIDPEIIQQLHSCTRQSIAGFETIDPSELVPALEKQRVWLDQLIDECGHPRQRGQLFEIACETSGLLGYVAVGRGNSSLAHAYCLESYQLAEHAQDDNLVAWVRGLRSFCEYYAGQYDRALRYAQDGLTRAGSGPQHARLAINGVARAKGKLGDVEGVHRAVEEAYEHLARSSAPQGVPSSISLESYSPAQVAGNAATSYLSLAMRDKVEQYVDLALPEMNEKNSPWGRSLVMIDLARSHVLAENADLDAAAGIMLAALDVSNGRPMMQVVRRGSEFLADATARWGDTSPLRAVRAALASMKSGDRPNE</sequence>
<dbReference type="EMBL" id="OBEG01000001">
    <property type="protein sequence ID" value="SNY75290.1"/>
    <property type="molecule type" value="Genomic_DNA"/>
</dbReference>
<name>A0A285KRN1_9NOCA</name>
<proteinExistence type="predicted"/>
<evidence type="ECO:0000313" key="1">
    <source>
        <dbReference type="EMBL" id="SNY75290.1"/>
    </source>
</evidence>
<gene>
    <name evidence="1" type="ORF">SAMN04244553_0465</name>
</gene>